<proteinExistence type="predicted"/>
<dbReference type="SUPFAM" id="SSF48113">
    <property type="entry name" value="Heme-dependent peroxidases"/>
    <property type="match status" value="1"/>
</dbReference>
<dbReference type="GO" id="GO:0006979">
    <property type="term" value="P:response to oxidative stress"/>
    <property type="evidence" value="ECO:0007669"/>
    <property type="project" value="InterPro"/>
</dbReference>
<dbReference type="InterPro" id="IPR010255">
    <property type="entry name" value="Haem_peroxidase_sf"/>
</dbReference>
<dbReference type="GO" id="GO:0004601">
    <property type="term" value="F:peroxidase activity"/>
    <property type="evidence" value="ECO:0007669"/>
    <property type="project" value="InterPro"/>
</dbReference>
<feature type="domain" description="Plant heme peroxidase family profile" evidence="1">
    <location>
        <begin position="1"/>
        <end position="39"/>
    </location>
</feature>
<dbReference type="PROSITE" id="PS50873">
    <property type="entry name" value="PEROXIDASE_4"/>
    <property type="match status" value="1"/>
</dbReference>
<name>A0AAV2FKE9_9ROSI</name>
<gene>
    <name evidence="2" type="ORF">LTRI10_LOCUS38691</name>
</gene>
<protein>
    <recommendedName>
        <fullName evidence="1">Plant heme peroxidase family profile domain-containing protein</fullName>
    </recommendedName>
</protein>
<dbReference type="Proteomes" id="UP001497516">
    <property type="component" value="Chromosome 6"/>
</dbReference>
<evidence type="ECO:0000259" key="1">
    <source>
        <dbReference type="PROSITE" id="PS50873"/>
    </source>
</evidence>
<organism evidence="2 3">
    <name type="scientific">Linum trigynum</name>
    <dbReference type="NCBI Taxonomy" id="586398"/>
    <lineage>
        <taxon>Eukaryota</taxon>
        <taxon>Viridiplantae</taxon>
        <taxon>Streptophyta</taxon>
        <taxon>Embryophyta</taxon>
        <taxon>Tracheophyta</taxon>
        <taxon>Spermatophyta</taxon>
        <taxon>Magnoliopsida</taxon>
        <taxon>eudicotyledons</taxon>
        <taxon>Gunneridae</taxon>
        <taxon>Pentapetalae</taxon>
        <taxon>rosids</taxon>
        <taxon>fabids</taxon>
        <taxon>Malpighiales</taxon>
        <taxon>Linaceae</taxon>
        <taxon>Linum</taxon>
    </lineage>
</organism>
<dbReference type="Gene3D" id="1.10.520.10">
    <property type="match status" value="1"/>
</dbReference>
<sequence length="78" mass="8928">MRFQFNNCFVNGCDGSMLMDDTDNMLGEELSLSNIDSLRIILCFFLYSVFVLFAESDEWSQLGSEVLCALVWDRVSEP</sequence>
<evidence type="ECO:0000313" key="3">
    <source>
        <dbReference type="Proteomes" id="UP001497516"/>
    </source>
</evidence>
<reference evidence="2 3" key="1">
    <citation type="submission" date="2024-04" db="EMBL/GenBank/DDBJ databases">
        <authorList>
            <person name="Fracassetti M."/>
        </authorList>
    </citation>
    <scope>NUCLEOTIDE SEQUENCE [LARGE SCALE GENOMIC DNA]</scope>
</reference>
<dbReference type="GO" id="GO:0020037">
    <property type="term" value="F:heme binding"/>
    <property type="evidence" value="ECO:0007669"/>
    <property type="project" value="InterPro"/>
</dbReference>
<dbReference type="InterPro" id="IPR002016">
    <property type="entry name" value="Haem_peroxidase"/>
</dbReference>
<keyword evidence="3" id="KW-1185">Reference proteome</keyword>
<accession>A0AAV2FKE9</accession>
<dbReference type="EMBL" id="OZ034819">
    <property type="protein sequence ID" value="CAL1398457.1"/>
    <property type="molecule type" value="Genomic_DNA"/>
</dbReference>
<evidence type="ECO:0000313" key="2">
    <source>
        <dbReference type="EMBL" id="CAL1398457.1"/>
    </source>
</evidence>
<dbReference type="AlphaFoldDB" id="A0AAV2FKE9"/>